<dbReference type="InterPro" id="IPR038408">
    <property type="entry name" value="GNK2_sf"/>
</dbReference>
<organism evidence="4 5">
    <name type="scientific">Senna tora</name>
    <dbReference type="NCBI Taxonomy" id="362788"/>
    <lineage>
        <taxon>Eukaryota</taxon>
        <taxon>Viridiplantae</taxon>
        <taxon>Streptophyta</taxon>
        <taxon>Embryophyta</taxon>
        <taxon>Tracheophyta</taxon>
        <taxon>Spermatophyta</taxon>
        <taxon>Magnoliopsida</taxon>
        <taxon>eudicotyledons</taxon>
        <taxon>Gunneridae</taxon>
        <taxon>Pentapetalae</taxon>
        <taxon>rosids</taxon>
        <taxon>fabids</taxon>
        <taxon>Fabales</taxon>
        <taxon>Fabaceae</taxon>
        <taxon>Caesalpinioideae</taxon>
        <taxon>Cassia clade</taxon>
        <taxon>Senna</taxon>
    </lineage>
</organism>
<name>A0A834XAC2_9FABA</name>
<dbReference type="EMBL" id="JAAIUW010000002">
    <property type="protein sequence ID" value="KAF7840682.1"/>
    <property type="molecule type" value="Genomic_DNA"/>
</dbReference>
<proteinExistence type="predicted"/>
<keyword evidence="4" id="KW-0808">Transferase</keyword>
<dbReference type="GO" id="GO:0016301">
    <property type="term" value="F:kinase activity"/>
    <property type="evidence" value="ECO:0007669"/>
    <property type="project" value="UniProtKB-KW"/>
</dbReference>
<dbReference type="PROSITE" id="PS51473">
    <property type="entry name" value="GNK2"/>
    <property type="match status" value="1"/>
</dbReference>
<dbReference type="InterPro" id="IPR011009">
    <property type="entry name" value="Kinase-like_dom_sf"/>
</dbReference>
<reference evidence="4" key="1">
    <citation type="submission" date="2020-09" db="EMBL/GenBank/DDBJ databases">
        <title>Genome-Enabled Discovery of Anthraquinone Biosynthesis in Senna tora.</title>
        <authorList>
            <person name="Kang S.-H."/>
            <person name="Pandey R.P."/>
            <person name="Lee C.-M."/>
            <person name="Sim J.-S."/>
            <person name="Jeong J.-T."/>
            <person name="Choi B.-S."/>
            <person name="Jung M."/>
            <person name="Ginzburg D."/>
            <person name="Zhao K."/>
            <person name="Won S.Y."/>
            <person name="Oh T.-J."/>
            <person name="Yu Y."/>
            <person name="Kim N.-H."/>
            <person name="Lee O.R."/>
            <person name="Lee T.-H."/>
            <person name="Bashyal P."/>
            <person name="Kim T.-S."/>
            <person name="Lee W.-H."/>
            <person name="Kawkins C."/>
            <person name="Kim C.-K."/>
            <person name="Kim J.S."/>
            <person name="Ahn B.O."/>
            <person name="Rhee S.Y."/>
            <person name="Sohng J.K."/>
        </authorList>
    </citation>
    <scope>NUCLEOTIDE SEQUENCE</scope>
    <source>
        <tissue evidence="4">Leaf</tissue>
    </source>
</reference>
<dbReference type="Proteomes" id="UP000634136">
    <property type="component" value="Unassembled WGS sequence"/>
</dbReference>
<evidence type="ECO:0000256" key="2">
    <source>
        <dbReference type="ARBA" id="ARBA00022737"/>
    </source>
</evidence>
<dbReference type="Pfam" id="PF01657">
    <property type="entry name" value="Stress-antifung"/>
    <property type="match status" value="1"/>
</dbReference>
<evidence type="ECO:0000313" key="4">
    <source>
        <dbReference type="EMBL" id="KAF7840682.1"/>
    </source>
</evidence>
<dbReference type="InterPro" id="IPR002902">
    <property type="entry name" value="GNK2"/>
</dbReference>
<keyword evidence="4" id="KW-0418">Kinase</keyword>
<evidence type="ECO:0000256" key="1">
    <source>
        <dbReference type="ARBA" id="ARBA00022729"/>
    </source>
</evidence>
<comment type="caution">
    <text evidence="4">The sequence shown here is derived from an EMBL/GenBank/DDBJ whole genome shotgun (WGS) entry which is preliminary data.</text>
</comment>
<accession>A0A834XAC2</accession>
<dbReference type="PANTHER" id="PTHR32099:SF42">
    <property type="entry name" value="CYSTEINE-RICH RECEPTOR-LIKE PROTEIN KINASE 9-RELATED"/>
    <property type="match status" value="1"/>
</dbReference>
<protein>
    <submittedName>
        <fullName evidence="4">Cysteine-rich receptor-like protein kinase 10</fullName>
    </submittedName>
</protein>
<evidence type="ECO:0000259" key="3">
    <source>
        <dbReference type="PROSITE" id="PS51473"/>
    </source>
</evidence>
<feature type="domain" description="Gnk2-homologous" evidence="3">
    <location>
        <begin position="40"/>
        <end position="148"/>
    </location>
</feature>
<keyword evidence="2" id="KW-0677">Repeat</keyword>
<sequence>MCRRDRIARLCPNNKEAIIWYEECMLRYSDRSFFSTLQKHPNTGILYSPNIKVPNTEKRVLENTLRLNDVVEEAAKSKFAVKEANLSTYNNATLYTLAQCMPDLSTQDCHNCLRHIILEMGFSNSSTLYTLAQCMPDLLYSSSQRTRVLNWVERYKIIVGIAQGILYLHVWKQWSGGNWSELLDSNMIELESYSEVMIRCIQIGLLCVQENPDVRTSMNTVVQYLSNDSIQLPFPQEPAFVLHGRRMESTNPKGIESRSGKHAANDSEPCSINEISLKTWPGSSKQKLSLSFQYSDVEVVHALVSRPI</sequence>
<evidence type="ECO:0000313" key="5">
    <source>
        <dbReference type="Proteomes" id="UP000634136"/>
    </source>
</evidence>
<dbReference type="AlphaFoldDB" id="A0A834XAC2"/>
<dbReference type="OrthoDB" id="4062651at2759"/>
<keyword evidence="4" id="KW-0675">Receptor</keyword>
<keyword evidence="5" id="KW-1185">Reference proteome</keyword>
<keyword evidence="1" id="KW-0732">Signal</keyword>
<gene>
    <name evidence="4" type="ORF">G2W53_002980</name>
</gene>
<dbReference type="Gene3D" id="3.30.430.20">
    <property type="entry name" value="Gnk2 domain, C-X8-C-X2-C motif"/>
    <property type="match status" value="2"/>
</dbReference>
<dbReference type="CDD" id="cd23509">
    <property type="entry name" value="Gnk2-like"/>
    <property type="match status" value="2"/>
</dbReference>
<dbReference type="PANTHER" id="PTHR32099">
    <property type="entry name" value="CYSTEINE-RICH REPEAT SECRETORY PROTEIN"/>
    <property type="match status" value="1"/>
</dbReference>
<dbReference type="SUPFAM" id="SSF56112">
    <property type="entry name" value="Protein kinase-like (PK-like)"/>
    <property type="match status" value="1"/>
</dbReference>